<keyword evidence="5 8" id="KW-0274">FAD</keyword>
<dbReference type="EMBL" id="NCEB01000008">
    <property type="protein sequence ID" value="OYX34619.1"/>
    <property type="molecule type" value="Genomic_DNA"/>
</dbReference>
<feature type="binding site" evidence="8">
    <location>
        <position position="296"/>
    </location>
    <ligand>
        <name>FAD</name>
        <dbReference type="ChEBI" id="CHEBI:57692"/>
    </ligand>
</feature>
<dbReference type="GO" id="GO:0003677">
    <property type="term" value="F:DNA binding"/>
    <property type="evidence" value="ECO:0007669"/>
    <property type="project" value="TreeGrafter"/>
</dbReference>
<dbReference type="InterPro" id="IPR036155">
    <property type="entry name" value="Crypto/Photolyase_N_sf"/>
</dbReference>
<dbReference type="Gene3D" id="3.40.50.620">
    <property type="entry name" value="HUPs"/>
    <property type="match status" value="1"/>
</dbReference>
<evidence type="ECO:0000256" key="1">
    <source>
        <dbReference type="ARBA" id="ARBA00001932"/>
    </source>
</evidence>
<organism evidence="13 14">
    <name type="scientific">Brevundimonas subvibrioides</name>
    <dbReference type="NCBI Taxonomy" id="74313"/>
    <lineage>
        <taxon>Bacteria</taxon>
        <taxon>Pseudomonadati</taxon>
        <taxon>Pseudomonadota</taxon>
        <taxon>Alphaproteobacteria</taxon>
        <taxon>Caulobacterales</taxon>
        <taxon>Caulobacteraceae</taxon>
        <taxon>Brevundimonas</taxon>
    </lineage>
</organism>
<feature type="site" description="Electron transfer via tryptophanyl radical" evidence="9">
    <location>
        <position position="330"/>
    </location>
</feature>
<dbReference type="AlphaFoldDB" id="A0A258FR59"/>
<comment type="similarity">
    <text evidence="10">Belongs to the DNA photolyase family.</text>
</comment>
<dbReference type="GO" id="GO:0003904">
    <property type="term" value="F:deoxyribodipyrimidine photo-lyase activity"/>
    <property type="evidence" value="ECO:0007669"/>
    <property type="project" value="UniProtKB-EC"/>
</dbReference>
<feature type="site" description="Electron transfer via tryptophanyl radical" evidence="9">
    <location>
        <position position="383"/>
    </location>
</feature>
<dbReference type="Pfam" id="PF00875">
    <property type="entry name" value="DNA_photolyase"/>
    <property type="match status" value="1"/>
</dbReference>
<evidence type="ECO:0000313" key="14">
    <source>
        <dbReference type="Proteomes" id="UP000215595"/>
    </source>
</evidence>
<comment type="cofactor">
    <cofactor evidence="8">
        <name>FAD</name>
        <dbReference type="ChEBI" id="CHEBI:57692"/>
    </cofactor>
    <text evidence="8">Binds 1 FAD per subunit.</text>
</comment>
<keyword evidence="13" id="KW-0456">Lyase</keyword>
<dbReference type="EC" id="4.1.99.3" evidence="2"/>
<dbReference type="FunFam" id="1.10.579.10:FF:000003">
    <property type="entry name" value="Deoxyribodipyrimidine photo-lyase"/>
    <property type="match status" value="1"/>
</dbReference>
<dbReference type="InterPro" id="IPR036134">
    <property type="entry name" value="Crypto/Photolyase_FAD-like_sf"/>
</dbReference>
<feature type="binding site" evidence="8">
    <location>
        <begin position="396"/>
        <end position="398"/>
    </location>
    <ligand>
        <name>FAD</name>
        <dbReference type="ChEBI" id="CHEBI:57692"/>
    </ligand>
</feature>
<accession>A0A258FR59</accession>
<comment type="cofactor">
    <cofactor evidence="1">
        <name>(6R)-5,10-methylene-5,6,7,8-tetrahydrofolate</name>
        <dbReference type="ChEBI" id="CHEBI:15636"/>
    </cofactor>
</comment>
<keyword evidence="4 8" id="KW-0285">Flavoprotein</keyword>
<dbReference type="PANTHER" id="PTHR11455:SF9">
    <property type="entry name" value="CRYPTOCHROME CIRCADIAN CLOCK 5 ISOFORM X1"/>
    <property type="match status" value="1"/>
</dbReference>
<dbReference type="GO" id="GO:0009416">
    <property type="term" value="P:response to light stimulus"/>
    <property type="evidence" value="ECO:0007669"/>
    <property type="project" value="TreeGrafter"/>
</dbReference>
<proteinExistence type="inferred from homology"/>
<feature type="domain" description="Photolyase/cryptochrome alpha/beta" evidence="12">
    <location>
        <begin position="27"/>
        <end position="155"/>
    </location>
</feature>
<dbReference type="InterPro" id="IPR014729">
    <property type="entry name" value="Rossmann-like_a/b/a_fold"/>
</dbReference>
<evidence type="ECO:0000256" key="5">
    <source>
        <dbReference type="ARBA" id="ARBA00022827"/>
    </source>
</evidence>
<evidence type="ECO:0000259" key="12">
    <source>
        <dbReference type="PROSITE" id="PS51645"/>
    </source>
</evidence>
<dbReference type="PROSITE" id="PS51645">
    <property type="entry name" value="PHR_CRY_ALPHA_BETA"/>
    <property type="match status" value="1"/>
</dbReference>
<evidence type="ECO:0000256" key="9">
    <source>
        <dbReference type="PIRSR" id="PIRSR602081-2"/>
    </source>
</evidence>
<sequence>MGRSGGPVRRISQPITEPERVTTDREPPVILWFRRDLRLADNPALQAAHATGRPIVPVYILDEGSAVRPIGGASRWWLDKSLKALAASIMERGGSLVLRRGDSEAELRRLIDQTGATCVMMNRLFEPDGWARDTDIAHALKADGVEVKGFNGTLLTRPGSVLNGSGGPYKVYTPFMKALRAQLEPPAHTTGPCDLSGAPEVDSDDIDAWGLHPTRPDWSGGFLGEPGEAGATRALSAFLQSGLKSYDDDRNRPDREGTSRLSPHLHFGEISPWRAWTAAYDAAGSDGSSAGQADKFTNELIWRDFSAHLFHHFPTLPTDAFRPEYDRMPWINDAAQIEAWTKGQTGYPIVDAGMRELWTTGFMHNRVRMIVASFLIKHLLIDWRKGEAWFWDCLMDADLAQNAQNWQWVAGSGADASPYFRIFNPITQGQKFDPDGVYVTRWVPELKRLSPAFVHSPWTAPPEILRAAGVTLGRTYPKPLVDHAEARQRALAALKTINSQGEAWPED</sequence>
<evidence type="ECO:0000256" key="10">
    <source>
        <dbReference type="RuleBase" id="RU004182"/>
    </source>
</evidence>
<feature type="binding site" evidence="8">
    <location>
        <position position="246"/>
    </location>
    <ligand>
        <name>FAD</name>
        <dbReference type="ChEBI" id="CHEBI:57692"/>
    </ligand>
</feature>
<evidence type="ECO:0000256" key="4">
    <source>
        <dbReference type="ARBA" id="ARBA00022630"/>
    </source>
</evidence>
<protein>
    <recommendedName>
        <fullName evidence="3">Deoxyribodipyrimidine photo-lyase</fullName>
        <ecNumber evidence="2">4.1.99.3</ecNumber>
    </recommendedName>
</protein>
<evidence type="ECO:0000256" key="11">
    <source>
        <dbReference type="SAM" id="MobiDB-lite"/>
    </source>
</evidence>
<comment type="catalytic activity">
    <reaction evidence="7">
        <text>cyclobutadipyrimidine (in DNA) = 2 pyrimidine residues (in DNA).</text>
        <dbReference type="EC" id="4.1.99.3"/>
    </reaction>
</comment>
<evidence type="ECO:0000313" key="13">
    <source>
        <dbReference type="EMBL" id="OYX34619.1"/>
    </source>
</evidence>
<dbReference type="PANTHER" id="PTHR11455">
    <property type="entry name" value="CRYPTOCHROME"/>
    <property type="match status" value="1"/>
</dbReference>
<dbReference type="PROSITE" id="PS00691">
    <property type="entry name" value="DNA_PHOTOLYASES_1_2"/>
    <property type="match status" value="1"/>
</dbReference>
<dbReference type="Gene3D" id="1.10.579.10">
    <property type="entry name" value="DNA Cyclobutane Dipyrimidine Photolyase, subunit A, domain 3"/>
    <property type="match status" value="1"/>
</dbReference>
<dbReference type="InterPro" id="IPR006050">
    <property type="entry name" value="DNA_photolyase_N"/>
</dbReference>
<evidence type="ECO:0000256" key="8">
    <source>
        <dbReference type="PIRSR" id="PIRSR602081-1"/>
    </source>
</evidence>
<name>A0A258FR59_9CAUL</name>
<gene>
    <name evidence="13" type="ORF">B7Z01_05510</name>
</gene>
<dbReference type="InterPro" id="IPR005101">
    <property type="entry name" value="Cryptochr/Photolyase_FAD-bd"/>
</dbReference>
<dbReference type="SUPFAM" id="SSF52425">
    <property type="entry name" value="Cryptochrome/photolyase, N-terminal domain"/>
    <property type="match status" value="1"/>
</dbReference>
<feature type="region of interest" description="Disordered" evidence="11">
    <location>
        <begin position="1"/>
        <end position="22"/>
    </location>
</feature>
<dbReference type="PROSITE" id="PS00394">
    <property type="entry name" value="DNA_PHOTOLYASES_1_1"/>
    <property type="match status" value="1"/>
</dbReference>
<keyword evidence="6 10" id="KW-0157">Chromophore</keyword>
<evidence type="ECO:0000256" key="3">
    <source>
        <dbReference type="ARBA" id="ARBA00014046"/>
    </source>
</evidence>
<dbReference type="SUPFAM" id="SSF48173">
    <property type="entry name" value="Cryptochrome/photolyase FAD-binding domain"/>
    <property type="match status" value="1"/>
</dbReference>
<dbReference type="InterPro" id="IPR018394">
    <property type="entry name" value="DNA_photolyase_1_CS_C"/>
</dbReference>
<comment type="caution">
    <text evidence="13">The sequence shown here is derived from an EMBL/GenBank/DDBJ whole genome shotgun (WGS) entry which is preliminary data.</text>
</comment>
<dbReference type="PRINTS" id="PR00147">
    <property type="entry name" value="DNAPHOTLYASE"/>
</dbReference>
<dbReference type="GO" id="GO:0000719">
    <property type="term" value="P:photoreactive repair"/>
    <property type="evidence" value="ECO:0007669"/>
    <property type="project" value="UniProtKB-ARBA"/>
</dbReference>
<dbReference type="Pfam" id="PF03441">
    <property type="entry name" value="FAD_binding_7"/>
    <property type="match status" value="1"/>
</dbReference>
<dbReference type="Proteomes" id="UP000215595">
    <property type="component" value="Unassembled WGS sequence"/>
</dbReference>
<feature type="site" description="Electron transfer via tryptophanyl radical" evidence="9">
    <location>
        <position position="406"/>
    </location>
</feature>
<reference evidence="13 14" key="1">
    <citation type="submission" date="2017-03" db="EMBL/GenBank/DDBJ databases">
        <title>Lifting the veil on microbial sulfur biogeochemistry in mining wastewaters.</title>
        <authorList>
            <person name="Kantor R.S."/>
            <person name="Colenbrander Nelson T."/>
            <person name="Marshall S."/>
            <person name="Bennett D."/>
            <person name="Apte S."/>
            <person name="Camacho D."/>
            <person name="Thomas B.C."/>
            <person name="Warren L.A."/>
            <person name="Banfield J.F."/>
        </authorList>
    </citation>
    <scope>NUCLEOTIDE SEQUENCE [LARGE SCALE GENOMIC DNA]</scope>
    <source>
        <strain evidence="13">32-69-9</strain>
    </source>
</reference>
<dbReference type="InterPro" id="IPR002081">
    <property type="entry name" value="Cryptochrome/DNA_photolyase_1"/>
</dbReference>
<evidence type="ECO:0000256" key="7">
    <source>
        <dbReference type="ARBA" id="ARBA00033999"/>
    </source>
</evidence>
<dbReference type="Gene3D" id="1.25.40.80">
    <property type="match status" value="1"/>
</dbReference>
<evidence type="ECO:0000256" key="2">
    <source>
        <dbReference type="ARBA" id="ARBA00013149"/>
    </source>
</evidence>
<evidence type="ECO:0000256" key="6">
    <source>
        <dbReference type="ARBA" id="ARBA00022991"/>
    </source>
</evidence>
<feature type="binding site" evidence="8">
    <location>
        <begin position="258"/>
        <end position="262"/>
    </location>
    <ligand>
        <name>FAD</name>
        <dbReference type="ChEBI" id="CHEBI:57692"/>
    </ligand>
</feature>
<dbReference type="GO" id="GO:0071949">
    <property type="term" value="F:FAD binding"/>
    <property type="evidence" value="ECO:0007669"/>
    <property type="project" value="TreeGrafter"/>
</dbReference>